<dbReference type="EMBL" id="CP108038">
    <property type="protein sequence ID" value="WUN84644.1"/>
    <property type="molecule type" value="Genomic_DNA"/>
</dbReference>
<proteinExistence type="predicted"/>
<evidence type="ECO:0000313" key="2">
    <source>
        <dbReference type="Proteomes" id="UP001432071"/>
    </source>
</evidence>
<accession>A0ABZ1QPL6</accession>
<protein>
    <submittedName>
        <fullName evidence="1">Uncharacterized protein</fullName>
    </submittedName>
</protein>
<dbReference type="GeneID" id="93759347"/>
<sequence length="66" mass="6959">MGTRDLEPVAFAIDLRLLFGPGSISVASAGEPRSFTDAEGDAATAMAVRLCADHGYSVPQLLQHQE</sequence>
<gene>
    <name evidence="1" type="ORF">OHT53_00240</name>
</gene>
<dbReference type="RefSeq" id="WP_328733540.1">
    <property type="nucleotide sequence ID" value="NZ_CP108038.1"/>
</dbReference>
<name>A0ABZ1QPL6_9ACTN</name>
<organism evidence="1 2">
    <name type="scientific">Streptomyces bobili</name>
    <dbReference type="NCBI Taxonomy" id="67280"/>
    <lineage>
        <taxon>Bacteria</taxon>
        <taxon>Bacillati</taxon>
        <taxon>Actinomycetota</taxon>
        <taxon>Actinomycetes</taxon>
        <taxon>Kitasatosporales</taxon>
        <taxon>Streptomycetaceae</taxon>
        <taxon>Streptomyces</taxon>
    </lineage>
</organism>
<keyword evidence="2" id="KW-1185">Reference proteome</keyword>
<evidence type="ECO:0000313" key="1">
    <source>
        <dbReference type="EMBL" id="WUN84644.1"/>
    </source>
</evidence>
<dbReference type="Proteomes" id="UP001432071">
    <property type="component" value="Chromosome"/>
</dbReference>
<reference evidence="1" key="1">
    <citation type="submission" date="2022-10" db="EMBL/GenBank/DDBJ databases">
        <title>The complete genomes of actinobacterial strains from the NBC collection.</title>
        <authorList>
            <person name="Joergensen T.S."/>
            <person name="Alvarez Arevalo M."/>
            <person name="Sterndorff E.B."/>
            <person name="Faurdal D."/>
            <person name="Vuksanovic O."/>
            <person name="Mourched A.-S."/>
            <person name="Charusanti P."/>
            <person name="Shaw S."/>
            <person name="Blin K."/>
            <person name="Weber T."/>
        </authorList>
    </citation>
    <scope>NUCLEOTIDE SEQUENCE</scope>
    <source>
        <strain evidence="1">NBC_00302</strain>
    </source>
</reference>